<keyword evidence="1" id="KW-0812">Transmembrane</keyword>
<feature type="transmembrane region" description="Helical" evidence="1">
    <location>
        <begin position="6"/>
        <end position="27"/>
    </location>
</feature>
<keyword evidence="1" id="KW-0472">Membrane</keyword>
<dbReference type="EMBL" id="KT723438">
    <property type="protein sequence ID" value="ALO20541.1"/>
    <property type="molecule type" value="Genomic_DNA"/>
</dbReference>
<dbReference type="AlphaFoldDB" id="A0A0S2IAR0"/>
<organism evidence="2">
    <name type="scientific">Pinus sibirica</name>
    <name type="common">Siberian pine</name>
    <name type="synonym">Pinus cembra var. sibirica</name>
    <dbReference type="NCBI Taxonomy" id="62752"/>
    <lineage>
        <taxon>Eukaryota</taxon>
        <taxon>Viridiplantae</taxon>
        <taxon>Streptophyta</taxon>
        <taxon>Embryophyta</taxon>
        <taxon>Tracheophyta</taxon>
        <taxon>Spermatophyta</taxon>
        <taxon>Pinopsida</taxon>
        <taxon>Pinidae</taxon>
        <taxon>Conifers I</taxon>
        <taxon>Pinales</taxon>
        <taxon>Pinaceae</taxon>
        <taxon>Pinus</taxon>
        <taxon>Pinus subgen. Strobus</taxon>
    </lineage>
</organism>
<gene>
    <name evidence="2" type="primary">ndhB</name>
</gene>
<evidence type="ECO:0000256" key="1">
    <source>
        <dbReference type="SAM" id="Phobius"/>
    </source>
</evidence>
<keyword evidence="2" id="KW-0934">Plastid</keyword>
<protein>
    <submittedName>
        <fullName evidence="2">NADH dehydrogenase subunit B</fullName>
    </submittedName>
</protein>
<keyword evidence="1" id="KW-1133">Transmembrane helix</keyword>
<reference evidence="2" key="1">
    <citation type="journal article" date="2019" name="Mitochondrial DNA Part B Resour">
        <title>The complete chloroplast genome sequences of Pinus sibirica Du Tour.</title>
        <authorList>
            <person name="Baturina O.A."/>
            <person name="Tupikin A.E."/>
            <person name="Goroshkevich S.N."/>
            <person name="Petrova E.A."/>
            <person name="Kabilov M.R."/>
        </authorList>
    </citation>
    <scope>NUCLEOTIDE SEQUENCE</scope>
</reference>
<sequence>MYHSPGIWIALISITVGIGSELFPVSFNQWTPYEEVQFILQIITSLIK</sequence>
<geneLocation type="chloroplast" evidence="2"/>
<accession>A0A0S2IAR0</accession>
<proteinExistence type="predicted"/>
<dbReference type="RefSeq" id="YP_009249804.1">
    <property type="nucleotide sequence ID" value="NC_028552.2"/>
</dbReference>
<name>A0A0S2IAR0_PINSI</name>
<keyword evidence="2" id="KW-0150">Chloroplast</keyword>
<dbReference type="GeneID" id="27422540"/>
<evidence type="ECO:0000313" key="2">
    <source>
        <dbReference type="EMBL" id="ALO20541.1"/>
    </source>
</evidence>